<evidence type="ECO:0000313" key="16">
    <source>
        <dbReference type="EMBL" id="MDR7363390.1"/>
    </source>
</evidence>
<organism evidence="16 17">
    <name type="scientific">Nocardioides marmoribigeumensis</name>
    <dbReference type="NCBI Taxonomy" id="433649"/>
    <lineage>
        <taxon>Bacteria</taxon>
        <taxon>Bacillati</taxon>
        <taxon>Actinomycetota</taxon>
        <taxon>Actinomycetes</taxon>
        <taxon>Propionibacteriales</taxon>
        <taxon>Nocardioidaceae</taxon>
        <taxon>Nocardioides</taxon>
    </lineage>
</organism>
<keyword evidence="9" id="KW-0234">DNA repair</keyword>
<protein>
    <recommendedName>
        <fullName evidence="2">DNA-(apurinic or apyrimidinic site) lyase</fullName>
        <ecNumber evidence="2">4.2.99.18</ecNumber>
    </recommendedName>
</protein>
<evidence type="ECO:0000256" key="10">
    <source>
        <dbReference type="ARBA" id="ARBA00023239"/>
    </source>
</evidence>
<evidence type="ECO:0000256" key="6">
    <source>
        <dbReference type="ARBA" id="ARBA00022801"/>
    </source>
</evidence>
<keyword evidence="16" id="KW-0540">Nuclease</keyword>
<evidence type="ECO:0000256" key="5">
    <source>
        <dbReference type="ARBA" id="ARBA00022771"/>
    </source>
</evidence>
<evidence type="ECO:0000256" key="2">
    <source>
        <dbReference type="ARBA" id="ARBA00012720"/>
    </source>
</evidence>
<evidence type="ECO:0000256" key="11">
    <source>
        <dbReference type="ARBA" id="ARBA00023268"/>
    </source>
</evidence>
<keyword evidence="3" id="KW-0479">Metal-binding</keyword>
<evidence type="ECO:0000256" key="4">
    <source>
        <dbReference type="ARBA" id="ARBA00022763"/>
    </source>
</evidence>
<dbReference type="EC" id="4.2.99.18" evidence="2"/>
<dbReference type="PROSITE" id="PS01242">
    <property type="entry name" value="ZF_FPG_1"/>
    <property type="match status" value="1"/>
</dbReference>
<dbReference type="InterPro" id="IPR010979">
    <property type="entry name" value="Ribosomal_uS13-like_H2TH"/>
</dbReference>
<dbReference type="Pfam" id="PF06831">
    <property type="entry name" value="H2TH"/>
    <property type="match status" value="1"/>
</dbReference>
<evidence type="ECO:0000256" key="9">
    <source>
        <dbReference type="ARBA" id="ARBA00023204"/>
    </source>
</evidence>
<proteinExistence type="inferred from homology"/>
<dbReference type="InterPro" id="IPR036390">
    <property type="entry name" value="WH_DNA-bd_sf"/>
</dbReference>
<comment type="caution">
    <text evidence="16">The sequence shown here is derived from an EMBL/GenBank/DDBJ whole genome shotgun (WGS) entry which is preliminary data.</text>
</comment>
<dbReference type="SUPFAM" id="SSF46946">
    <property type="entry name" value="S13-like H2TH domain"/>
    <property type="match status" value="1"/>
</dbReference>
<dbReference type="SMART" id="SM00898">
    <property type="entry name" value="Fapy_DNA_glyco"/>
    <property type="match status" value="1"/>
</dbReference>
<sequence>MPEGHTIHALAQRLDAAFAGTSPRASSPQGRFTEEAALLDGQEYAGAEAFGKHLTIRFAGAPLVHVHLGLFGKLSVTQHRRKLPEGGLAGLEVPVTGQVRLRLLSETHVADLRGAATCELLTEQEWSDKATRIGADPLRRRSIPADTAHRILRSNRPVGALLMDQSLIAGVGNVYRAELLHRLRLDPHLPGRELTEGVVQRVWEELVRLMPYGVRTGRILVDDGDLRRAAALLREGRSGRIRPTYAVYRRHGRACPRCGETVLRATMAARNLYWCPGCQGGLPDLEDPAVARLLAGDVRELVAARPAGSVCPSEVARRAADEIGTPGWRDLMPLVREVSLSLAQEGAIELRRRGERLDPADIGAGPIRLAPV</sequence>
<dbReference type="Pfam" id="PF01149">
    <property type="entry name" value="Fapy_DNA_glyco"/>
    <property type="match status" value="1"/>
</dbReference>
<keyword evidence="11" id="KW-0511">Multifunctional enzyme</keyword>
<evidence type="ECO:0000256" key="13">
    <source>
        <dbReference type="ARBA" id="ARBA00044632"/>
    </source>
</evidence>
<dbReference type="SMART" id="SM01232">
    <property type="entry name" value="H2TH"/>
    <property type="match status" value="1"/>
</dbReference>
<keyword evidence="10 16" id="KW-0456">Lyase</keyword>
<keyword evidence="6 16" id="KW-0378">Hydrolase</keyword>
<evidence type="ECO:0000256" key="7">
    <source>
        <dbReference type="ARBA" id="ARBA00022833"/>
    </source>
</evidence>
<dbReference type="GO" id="GO:0016798">
    <property type="term" value="F:hydrolase activity, acting on glycosyl bonds"/>
    <property type="evidence" value="ECO:0007669"/>
    <property type="project" value="UniProtKB-KW"/>
</dbReference>
<dbReference type="InterPro" id="IPR000214">
    <property type="entry name" value="Znf_DNA_glyclase/AP_lyase"/>
</dbReference>
<keyword evidence="12 16" id="KW-0326">Glycosidase</keyword>
<dbReference type="Pfam" id="PF11625">
    <property type="entry name" value="DUF3253"/>
    <property type="match status" value="1"/>
</dbReference>
<dbReference type="InterPro" id="IPR015887">
    <property type="entry name" value="DNA_glyclase_Znf_dom_DNA_BS"/>
</dbReference>
<keyword evidence="16" id="KW-0255">Endonuclease</keyword>
<evidence type="ECO:0000256" key="8">
    <source>
        <dbReference type="ARBA" id="ARBA00023125"/>
    </source>
</evidence>
<dbReference type="PANTHER" id="PTHR42697">
    <property type="entry name" value="ENDONUCLEASE 8"/>
    <property type="match status" value="1"/>
</dbReference>
<evidence type="ECO:0000256" key="3">
    <source>
        <dbReference type="ARBA" id="ARBA00022723"/>
    </source>
</evidence>
<evidence type="ECO:0000256" key="12">
    <source>
        <dbReference type="ARBA" id="ARBA00023295"/>
    </source>
</evidence>
<dbReference type="RefSeq" id="WP_310303740.1">
    <property type="nucleotide sequence ID" value="NZ_BAAAPS010000003.1"/>
</dbReference>
<dbReference type="PANTHER" id="PTHR42697:SF3">
    <property type="entry name" value="ENDONUCLEASE 8 1"/>
    <property type="match status" value="1"/>
</dbReference>
<dbReference type="InterPro" id="IPR012319">
    <property type="entry name" value="FPG_cat"/>
</dbReference>
<reference evidence="16 17" key="1">
    <citation type="submission" date="2023-07" db="EMBL/GenBank/DDBJ databases">
        <title>Sequencing the genomes of 1000 actinobacteria strains.</title>
        <authorList>
            <person name="Klenk H.-P."/>
        </authorList>
    </citation>
    <scope>NUCLEOTIDE SEQUENCE [LARGE SCALE GENOMIC DNA]</scope>
    <source>
        <strain evidence="16 17">DSM 19426</strain>
    </source>
</reference>
<accession>A0ABU2BYB2</accession>
<feature type="domain" description="FPG-type" evidence="15">
    <location>
        <begin position="246"/>
        <end position="280"/>
    </location>
</feature>
<dbReference type="SUPFAM" id="SSF46785">
    <property type="entry name" value="Winged helix' DNA-binding domain"/>
    <property type="match status" value="1"/>
</dbReference>
<dbReference type="InterPro" id="IPR021660">
    <property type="entry name" value="DUF3253"/>
</dbReference>
<gene>
    <name evidence="16" type="ORF">J2S63_002943</name>
</gene>
<dbReference type="Gene3D" id="3.20.190.10">
    <property type="entry name" value="MutM-like, N-terminal"/>
    <property type="match status" value="1"/>
</dbReference>
<evidence type="ECO:0000313" key="17">
    <source>
        <dbReference type="Proteomes" id="UP001183648"/>
    </source>
</evidence>
<dbReference type="InterPro" id="IPR015886">
    <property type="entry name" value="H2TH_FPG"/>
</dbReference>
<dbReference type="SUPFAM" id="SSF57716">
    <property type="entry name" value="Glucocorticoid receptor-like (DNA-binding domain)"/>
    <property type="match status" value="1"/>
</dbReference>
<keyword evidence="17" id="KW-1185">Reference proteome</keyword>
<keyword evidence="5 14" id="KW-0863">Zinc-finger</keyword>
<keyword evidence="4" id="KW-0227">DNA damage</keyword>
<name>A0ABU2BYB2_9ACTN</name>
<evidence type="ECO:0000256" key="14">
    <source>
        <dbReference type="PROSITE-ProRule" id="PRU00391"/>
    </source>
</evidence>
<dbReference type="SUPFAM" id="SSF81624">
    <property type="entry name" value="N-terminal domain of MutM-like DNA repair proteins"/>
    <property type="match status" value="1"/>
</dbReference>
<dbReference type="Gene3D" id="1.10.10.10">
    <property type="entry name" value="Winged helix-like DNA-binding domain superfamily/Winged helix DNA-binding domain"/>
    <property type="match status" value="1"/>
</dbReference>
<dbReference type="InterPro" id="IPR035937">
    <property type="entry name" value="FPG_N"/>
</dbReference>
<dbReference type="Gene3D" id="1.10.8.50">
    <property type="match status" value="1"/>
</dbReference>
<comment type="similarity">
    <text evidence="1">Belongs to the FPG family.</text>
</comment>
<evidence type="ECO:0000259" key="15">
    <source>
        <dbReference type="PROSITE" id="PS51066"/>
    </source>
</evidence>
<dbReference type="PROSITE" id="PS51066">
    <property type="entry name" value="ZF_FPG_2"/>
    <property type="match status" value="1"/>
</dbReference>
<dbReference type="EMBL" id="JAVDYG010000001">
    <property type="protein sequence ID" value="MDR7363390.1"/>
    <property type="molecule type" value="Genomic_DNA"/>
</dbReference>
<dbReference type="CDD" id="cd08970">
    <property type="entry name" value="AcNei1_N"/>
    <property type="match status" value="1"/>
</dbReference>
<keyword evidence="8" id="KW-0238">DNA-binding</keyword>
<comment type="catalytic activity">
    <reaction evidence="13">
        <text>2'-deoxyribonucleotide-(2'-deoxyribose 5'-phosphate)-2'-deoxyribonucleotide-DNA = a 3'-end 2'-deoxyribonucleotide-(2,3-dehydro-2,3-deoxyribose 5'-phosphate)-DNA + a 5'-end 5'-phospho-2'-deoxyribonucleoside-DNA + H(+)</text>
        <dbReference type="Rhea" id="RHEA:66592"/>
        <dbReference type="Rhea" id="RHEA-COMP:13180"/>
        <dbReference type="Rhea" id="RHEA-COMP:16897"/>
        <dbReference type="Rhea" id="RHEA-COMP:17067"/>
        <dbReference type="ChEBI" id="CHEBI:15378"/>
        <dbReference type="ChEBI" id="CHEBI:136412"/>
        <dbReference type="ChEBI" id="CHEBI:157695"/>
        <dbReference type="ChEBI" id="CHEBI:167181"/>
        <dbReference type="EC" id="4.2.99.18"/>
    </reaction>
</comment>
<dbReference type="Proteomes" id="UP001183648">
    <property type="component" value="Unassembled WGS sequence"/>
</dbReference>
<dbReference type="GO" id="GO:0140078">
    <property type="term" value="F:class I DNA-(apurinic or apyrimidinic site) endonuclease activity"/>
    <property type="evidence" value="ECO:0007669"/>
    <property type="project" value="UniProtKB-EC"/>
</dbReference>
<evidence type="ECO:0000256" key="1">
    <source>
        <dbReference type="ARBA" id="ARBA00009409"/>
    </source>
</evidence>
<dbReference type="InterPro" id="IPR036388">
    <property type="entry name" value="WH-like_DNA-bd_sf"/>
</dbReference>
<keyword evidence="7" id="KW-0862">Zinc</keyword>